<organism evidence="2 3">
    <name type="scientific">Pelobates cultripes</name>
    <name type="common">Western spadefoot toad</name>
    <dbReference type="NCBI Taxonomy" id="61616"/>
    <lineage>
        <taxon>Eukaryota</taxon>
        <taxon>Metazoa</taxon>
        <taxon>Chordata</taxon>
        <taxon>Craniata</taxon>
        <taxon>Vertebrata</taxon>
        <taxon>Euteleostomi</taxon>
        <taxon>Amphibia</taxon>
        <taxon>Batrachia</taxon>
        <taxon>Anura</taxon>
        <taxon>Pelobatoidea</taxon>
        <taxon>Pelobatidae</taxon>
        <taxon>Pelobates</taxon>
    </lineage>
</organism>
<dbReference type="Proteomes" id="UP001295444">
    <property type="component" value="Chromosome 05"/>
</dbReference>
<gene>
    <name evidence="2" type="ORF">PECUL_23A043421</name>
</gene>
<keyword evidence="1" id="KW-0472">Membrane</keyword>
<keyword evidence="1" id="KW-1133">Transmembrane helix</keyword>
<protein>
    <submittedName>
        <fullName evidence="2">Melanoma antigen recognized by T-cells 1</fullName>
    </submittedName>
</protein>
<proteinExistence type="predicted"/>
<evidence type="ECO:0000313" key="2">
    <source>
        <dbReference type="EMBL" id="CAH2294016.1"/>
    </source>
</evidence>
<dbReference type="PANTHER" id="PTHR15305">
    <property type="entry name" value="MELANOMA ANTIGEN RECOGNIZED BY T-CELLS 1"/>
    <property type="match status" value="1"/>
</dbReference>
<keyword evidence="3" id="KW-1185">Reference proteome</keyword>
<evidence type="ECO:0000256" key="1">
    <source>
        <dbReference type="SAM" id="Phobius"/>
    </source>
</evidence>
<dbReference type="AlphaFoldDB" id="A0AAD1S9C6"/>
<evidence type="ECO:0000313" key="3">
    <source>
        <dbReference type="Proteomes" id="UP001295444"/>
    </source>
</evidence>
<sequence length="118" mass="12601">MPRPDSSRVMGAFSSAGRGHGYSGLSSEEVAGIAILAIIAAVVFIAGCWYFKRRNGYKILGSHAFSPAAIRSLMRGPRDNAECKVPLKDYSTLTNVVPCAPPAYEKIATVSQPPPYTP</sequence>
<dbReference type="EMBL" id="OW240916">
    <property type="protein sequence ID" value="CAH2294016.1"/>
    <property type="molecule type" value="Genomic_DNA"/>
</dbReference>
<dbReference type="PANTHER" id="PTHR15305:SF0">
    <property type="entry name" value="MELANOMA ANTIGEN RECOGNIZED BY T-CELLS 1"/>
    <property type="match status" value="1"/>
</dbReference>
<dbReference type="InterPro" id="IPR029242">
    <property type="entry name" value="MLANA"/>
</dbReference>
<feature type="transmembrane region" description="Helical" evidence="1">
    <location>
        <begin position="30"/>
        <end position="51"/>
    </location>
</feature>
<dbReference type="GO" id="GO:0042470">
    <property type="term" value="C:melanosome"/>
    <property type="evidence" value="ECO:0007669"/>
    <property type="project" value="InterPro"/>
</dbReference>
<accession>A0AAD1S9C6</accession>
<keyword evidence="1" id="KW-0812">Transmembrane</keyword>
<reference evidence="2" key="1">
    <citation type="submission" date="2022-03" db="EMBL/GenBank/DDBJ databases">
        <authorList>
            <person name="Alioto T."/>
            <person name="Alioto T."/>
            <person name="Gomez Garrido J."/>
        </authorList>
    </citation>
    <scope>NUCLEOTIDE SEQUENCE</scope>
</reference>
<name>A0AAD1S9C6_PELCU</name>
<dbReference type="Pfam" id="PF14991">
    <property type="entry name" value="MLANA"/>
    <property type="match status" value="1"/>
</dbReference>